<dbReference type="EMBL" id="CP094970">
    <property type="protein sequence ID" value="UYM07171.1"/>
    <property type="molecule type" value="Genomic_DNA"/>
</dbReference>
<evidence type="ECO:0000313" key="4">
    <source>
        <dbReference type="Proteomes" id="UP001164390"/>
    </source>
</evidence>
<protein>
    <submittedName>
        <fullName evidence="3">SDR family oxidoreductase</fullName>
    </submittedName>
</protein>
<dbReference type="PANTHER" id="PTHR44196:SF1">
    <property type="entry name" value="DEHYDROGENASE_REDUCTASE SDR FAMILY MEMBER 7B"/>
    <property type="match status" value="1"/>
</dbReference>
<dbReference type="PANTHER" id="PTHR44196">
    <property type="entry name" value="DEHYDROGENASE/REDUCTASE SDR FAMILY MEMBER 7B"/>
    <property type="match status" value="1"/>
</dbReference>
<keyword evidence="4" id="KW-1185">Reference proteome</keyword>
<keyword evidence="2" id="KW-0560">Oxidoreductase</keyword>
<dbReference type="PRINTS" id="PR00081">
    <property type="entry name" value="GDHRDH"/>
</dbReference>
<evidence type="ECO:0000256" key="2">
    <source>
        <dbReference type="ARBA" id="ARBA00023002"/>
    </source>
</evidence>
<dbReference type="Pfam" id="PF00106">
    <property type="entry name" value="adh_short"/>
    <property type="match status" value="1"/>
</dbReference>
<dbReference type="AlphaFoldDB" id="A0AA46TKW2"/>
<comment type="similarity">
    <text evidence="1">Belongs to the short-chain dehydrogenases/reductases (SDR) family.</text>
</comment>
<reference evidence="3" key="1">
    <citation type="submission" date="2022-01" db="EMBL/GenBank/DDBJ databases">
        <title>Nocardioidaceae gen. sp. A5X3R13.</title>
        <authorList>
            <person name="Lopez Marin M.A."/>
            <person name="Uhlik O."/>
        </authorList>
    </citation>
    <scope>NUCLEOTIDE SEQUENCE</scope>
    <source>
        <strain evidence="3">A5X3R13</strain>
    </source>
</reference>
<evidence type="ECO:0000313" key="3">
    <source>
        <dbReference type="EMBL" id="UYM07171.1"/>
    </source>
</evidence>
<dbReference type="KEGG" id="sgrg:L0C25_08870"/>
<dbReference type="GO" id="GO:0016020">
    <property type="term" value="C:membrane"/>
    <property type="evidence" value="ECO:0007669"/>
    <property type="project" value="TreeGrafter"/>
</dbReference>
<dbReference type="RefSeq" id="WP_271636117.1">
    <property type="nucleotide sequence ID" value="NZ_CP094970.1"/>
</dbReference>
<organism evidence="3 4">
    <name type="scientific">Solicola gregarius</name>
    <dbReference type="NCBI Taxonomy" id="2908642"/>
    <lineage>
        <taxon>Bacteria</taxon>
        <taxon>Bacillati</taxon>
        <taxon>Actinomycetota</taxon>
        <taxon>Actinomycetes</taxon>
        <taxon>Propionibacteriales</taxon>
        <taxon>Nocardioidaceae</taxon>
        <taxon>Solicola</taxon>
    </lineage>
</organism>
<dbReference type="GO" id="GO:0016491">
    <property type="term" value="F:oxidoreductase activity"/>
    <property type="evidence" value="ECO:0007669"/>
    <property type="project" value="UniProtKB-KW"/>
</dbReference>
<dbReference type="SUPFAM" id="SSF51735">
    <property type="entry name" value="NAD(P)-binding Rossmann-fold domains"/>
    <property type="match status" value="1"/>
</dbReference>
<accession>A0AA46TKW2</accession>
<evidence type="ECO:0000256" key="1">
    <source>
        <dbReference type="ARBA" id="ARBA00006484"/>
    </source>
</evidence>
<dbReference type="NCBIfam" id="NF006099">
    <property type="entry name" value="PRK08251.1"/>
    <property type="match status" value="1"/>
</dbReference>
<gene>
    <name evidence="3" type="ORF">L0C25_08870</name>
</gene>
<dbReference type="InterPro" id="IPR002347">
    <property type="entry name" value="SDR_fam"/>
</dbReference>
<dbReference type="InterPro" id="IPR036291">
    <property type="entry name" value="NAD(P)-bd_dom_sf"/>
</dbReference>
<sequence>MTRERTHMRQNIWITGASAGLGEGMARLFAQNGHNLALAARRLDRLEALRDELVAANPTIEVSCHELDVNDHDRVFDEFTAATTALGGIDRAIVNAGLGKGARIGSGRFDANRDTAMTNFVAALAQCEAAMAHFYERESGHLVLVSSMSGMRGMPGSMTTYAATKAGLAMLGEGIRADLMRRPVAGIKVTTLYPGFIASEMNERAAEAGAGGTKLMVDTETGCRALVAAIDKEVTEAEVPGWPWKPIGFVMRHAPLSVVRRMV</sequence>
<proteinExistence type="inferred from homology"/>
<dbReference type="Gene3D" id="3.40.50.720">
    <property type="entry name" value="NAD(P)-binding Rossmann-like Domain"/>
    <property type="match status" value="1"/>
</dbReference>
<name>A0AA46TKW2_9ACTN</name>
<dbReference type="Proteomes" id="UP001164390">
    <property type="component" value="Chromosome"/>
</dbReference>